<protein>
    <recommendedName>
        <fullName evidence="3">ACT domain-containing protein</fullName>
    </recommendedName>
</protein>
<dbReference type="InterPro" id="IPR045865">
    <property type="entry name" value="ACT-like_dom_sf"/>
</dbReference>
<name>A0A4P2VHR3_FLUSA</name>
<accession>A0A4P2VHR3</accession>
<dbReference type="Gene3D" id="3.30.70.260">
    <property type="match status" value="1"/>
</dbReference>
<sequence>MKSTYVISIIAENSLDVFQRLSNVFLRNRLLIDQFKFERSKQNFNTNFYIELEIDEIKVEKIVKQLSKIIELTTVKAKLKNHVKSINKEVYVCQN</sequence>
<dbReference type="AlphaFoldDB" id="A0A4P2VHR3"/>
<keyword evidence="2" id="KW-1185">Reference proteome</keyword>
<dbReference type="SUPFAM" id="SSF55021">
    <property type="entry name" value="ACT-like"/>
    <property type="match status" value="1"/>
</dbReference>
<gene>
    <name evidence="1" type="ORF">JCM31447_07220</name>
</gene>
<dbReference type="KEGG" id="sbf:JCM31447_07220"/>
<dbReference type="OrthoDB" id="1523722at2"/>
<dbReference type="Proteomes" id="UP000291236">
    <property type="component" value="Chromosome"/>
</dbReference>
<reference evidence="1 2" key="1">
    <citation type="submission" date="2018-12" db="EMBL/GenBank/DDBJ databases">
        <title>Rubrispira sanarue gen. nov., sp., nov., a member of the order Silvanigrellales, isolated from a brackish lake in Hamamatsu Japan.</title>
        <authorList>
            <person name="Maejima Y."/>
            <person name="Iino T."/>
            <person name="Muraguchi Y."/>
            <person name="Fukuda K."/>
            <person name="Nojiri H."/>
            <person name="Ohkuma M."/>
            <person name="Moriuchi R."/>
            <person name="Dohra H."/>
            <person name="Kimbara K."/>
            <person name="Shintani M."/>
        </authorList>
    </citation>
    <scope>NUCLEOTIDE SEQUENCE [LARGE SCALE GENOMIC DNA]</scope>
    <source>
        <strain evidence="1 2">RF1110005</strain>
    </source>
</reference>
<evidence type="ECO:0008006" key="3">
    <source>
        <dbReference type="Google" id="ProtNLM"/>
    </source>
</evidence>
<dbReference type="RefSeq" id="WP_130606605.1">
    <property type="nucleotide sequence ID" value="NZ_AP019368.1"/>
</dbReference>
<evidence type="ECO:0000313" key="2">
    <source>
        <dbReference type="Proteomes" id="UP000291236"/>
    </source>
</evidence>
<proteinExistence type="predicted"/>
<dbReference type="EMBL" id="AP019368">
    <property type="protein sequence ID" value="BBH52281.1"/>
    <property type="molecule type" value="Genomic_DNA"/>
</dbReference>
<organism evidence="1 2">
    <name type="scientific">Fluviispira sanaruensis</name>
    <dbReference type="NCBI Taxonomy" id="2493639"/>
    <lineage>
        <taxon>Bacteria</taxon>
        <taxon>Pseudomonadati</taxon>
        <taxon>Bdellovibrionota</taxon>
        <taxon>Oligoflexia</taxon>
        <taxon>Silvanigrellales</taxon>
        <taxon>Silvanigrellaceae</taxon>
        <taxon>Fluviispira</taxon>
    </lineage>
</organism>
<evidence type="ECO:0000313" key="1">
    <source>
        <dbReference type="EMBL" id="BBH52281.1"/>
    </source>
</evidence>